<proteinExistence type="inferred from homology"/>
<keyword evidence="8" id="KW-1185">Reference proteome</keyword>
<keyword evidence="2" id="KW-0805">Transcription regulation</keyword>
<dbReference type="NCBIfam" id="TIGR02985">
    <property type="entry name" value="Sig70_bacteroi1"/>
    <property type="match status" value="1"/>
</dbReference>
<evidence type="ECO:0000256" key="4">
    <source>
        <dbReference type="ARBA" id="ARBA00023163"/>
    </source>
</evidence>
<dbReference type="InterPro" id="IPR014284">
    <property type="entry name" value="RNA_pol_sigma-70_dom"/>
</dbReference>
<name>A0AAP2DUR6_9BACT</name>
<dbReference type="SUPFAM" id="SSF88946">
    <property type="entry name" value="Sigma2 domain of RNA polymerase sigma factors"/>
    <property type="match status" value="1"/>
</dbReference>
<dbReference type="InterPro" id="IPR007627">
    <property type="entry name" value="RNA_pol_sigma70_r2"/>
</dbReference>
<keyword evidence="3" id="KW-0731">Sigma factor</keyword>
<dbReference type="PANTHER" id="PTHR43133:SF46">
    <property type="entry name" value="RNA POLYMERASE SIGMA-70 FACTOR ECF SUBFAMILY"/>
    <property type="match status" value="1"/>
</dbReference>
<dbReference type="GO" id="GO:0016987">
    <property type="term" value="F:sigma factor activity"/>
    <property type="evidence" value="ECO:0007669"/>
    <property type="project" value="UniProtKB-KW"/>
</dbReference>
<keyword evidence="4" id="KW-0804">Transcription</keyword>
<dbReference type="Gene3D" id="1.10.1740.10">
    <property type="match status" value="1"/>
</dbReference>
<accession>A0AAP2DUR6</accession>
<dbReference type="GO" id="GO:0006352">
    <property type="term" value="P:DNA-templated transcription initiation"/>
    <property type="evidence" value="ECO:0007669"/>
    <property type="project" value="InterPro"/>
</dbReference>
<gene>
    <name evidence="7" type="ORF">KK083_29370</name>
</gene>
<dbReference type="SUPFAM" id="SSF88659">
    <property type="entry name" value="Sigma3 and sigma4 domains of RNA polymerase sigma factors"/>
    <property type="match status" value="1"/>
</dbReference>
<dbReference type="NCBIfam" id="TIGR02937">
    <property type="entry name" value="sigma70-ECF"/>
    <property type="match status" value="1"/>
</dbReference>
<dbReference type="Gene3D" id="1.10.10.10">
    <property type="entry name" value="Winged helix-like DNA-binding domain superfamily/Winged helix DNA-binding domain"/>
    <property type="match status" value="1"/>
</dbReference>
<dbReference type="InterPro" id="IPR013325">
    <property type="entry name" value="RNA_pol_sigma_r2"/>
</dbReference>
<evidence type="ECO:0000313" key="8">
    <source>
        <dbReference type="Proteomes" id="UP001319200"/>
    </source>
</evidence>
<protein>
    <submittedName>
        <fullName evidence="7">RNA polymerase sigma-70 factor</fullName>
    </submittedName>
</protein>
<dbReference type="InterPro" id="IPR013249">
    <property type="entry name" value="RNA_pol_sigma70_r4_t2"/>
</dbReference>
<organism evidence="7 8">
    <name type="scientific">Chryseosolibacter histidini</name>
    <dbReference type="NCBI Taxonomy" id="2782349"/>
    <lineage>
        <taxon>Bacteria</taxon>
        <taxon>Pseudomonadati</taxon>
        <taxon>Bacteroidota</taxon>
        <taxon>Cytophagia</taxon>
        <taxon>Cytophagales</taxon>
        <taxon>Chryseotaleaceae</taxon>
        <taxon>Chryseosolibacter</taxon>
    </lineage>
</organism>
<evidence type="ECO:0000256" key="3">
    <source>
        <dbReference type="ARBA" id="ARBA00023082"/>
    </source>
</evidence>
<dbReference type="Pfam" id="PF08281">
    <property type="entry name" value="Sigma70_r4_2"/>
    <property type="match status" value="1"/>
</dbReference>
<comment type="similarity">
    <text evidence="1">Belongs to the sigma-70 factor family. ECF subfamily.</text>
</comment>
<sequence>MTVLYNEDRALKLLGEGDAAGFKMLYDHYAPRVGEVAYLLLRSEEQADDLLQEVFIQVWVDRERFLAADKFEAYLFTCVRNHALRCIKRSSREKEVRMQAASLKDLDENSVDNYIRKKELAGLVQQAVAQLPTQRRRVFTMSTDEGLSHADIATQLNIDPLTVKNHVHYARAFIWDRIHHHIVVSICFALPTSLLC</sequence>
<reference evidence="7 8" key="1">
    <citation type="submission" date="2021-05" db="EMBL/GenBank/DDBJ databases">
        <title>A Polyphasic approach of four new species of the genus Ohtaekwangia: Ohtaekwangia histidinii sp. nov., Ohtaekwangia cretensis sp. nov., Ohtaekwangia indiensis sp. nov., Ohtaekwangia reichenbachii sp. nov. from diverse environment.</title>
        <authorList>
            <person name="Octaviana S."/>
        </authorList>
    </citation>
    <scope>NUCLEOTIDE SEQUENCE [LARGE SCALE GENOMIC DNA]</scope>
    <source>
        <strain evidence="7 8">PWU4</strain>
    </source>
</reference>
<feature type="domain" description="RNA polymerase sigma-70 region 2" evidence="5">
    <location>
        <begin position="25"/>
        <end position="92"/>
    </location>
</feature>
<evidence type="ECO:0000256" key="2">
    <source>
        <dbReference type="ARBA" id="ARBA00023015"/>
    </source>
</evidence>
<dbReference type="Pfam" id="PF04542">
    <property type="entry name" value="Sigma70_r2"/>
    <property type="match status" value="1"/>
</dbReference>
<dbReference type="PANTHER" id="PTHR43133">
    <property type="entry name" value="RNA POLYMERASE ECF-TYPE SIGMA FACTO"/>
    <property type="match status" value="1"/>
</dbReference>
<evidence type="ECO:0000259" key="5">
    <source>
        <dbReference type="Pfam" id="PF04542"/>
    </source>
</evidence>
<dbReference type="InterPro" id="IPR036388">
    <property type="entry name" value="WH-like_DNA-bd_sf"/>
</dbReference>
<dbReference type="Proteomes" id="UP001319200">
    <property type="component" value="Unassembled WGS sequence"/>
</dbReference>
<feature type="domain" description="RNA polymerase sigma factor 70 region 4 type 2" evidence="6">
    <location>
        <begin position="123"/>
        <end position="173"/>
    </location>
</feature>
<dbReference type="AlphaFoldDB" id="A0AAP2DUR6"/>
<dbReference type="EMBL" id="JAHESF010000055">
    <property type="protein sequence ID" value="MBT1701039.1"/>
    <property type="molecule type" value="Genomic_DNA"/>
</dbReference>
<comment type="caution">
    <text evidence="7">The sequence shown here is derived from an EMBL/GenBank/DDBJ whole genome shotgun (WGS) entry which is preliminary data.</text>
</comment>
<evidence type="ECO:0000313" key="7">
    <source>
        <dbReference type="EMBL" id="MBT1701039.1"/>
    </source>
</evidence>
<evidence type="ECO:0000259" key="6">
    <source>
        <dbReference type="Pfam" id="PF08281"/>
    </source>
</evidence>
<dbReference type="InterPro" id="IPR039425">
    <property type="entry name" value="RNA_pol_sigma-70-like"/>
</dbReference>
<dbReference type="GO" id="GO:0003677">
    <property type="term" value="F:DNA binding"/>
    <property type="evidence" value="ECO:0007669"/>
    <property type="project" value="InterPro"/>
</dbReference>
<dbReference type="RefSeq" id="WP_254169726.1">
    <property type="nucleotide sequence ID" value="NZ_JAHESF010000055.1"/>
</dbReference>
<evidence type="ECO:0000256" key="1">
    <source>
        <dbReference type="ARBA" id="ARBA00010641"/>
    </source>
</evidence>
<dbReference type="InterPro" id="IPR013324">
    <property type="entry name" value="RNA_pol_sigma_r3/r4-like"/>
</dbReference>
<dbReference type="InterPro" id="IPR014327">
    <property type="entry name" value="RNA_pol_sigma70_bacteroid"/>
</dbReference>